<dbReference type="EMBL" id="BMFC01000010">
    <property type="protein sequence ID" value="GGC14509.1"/>
    <property type="molecule type" value="Genomic_DNA"/>
</dbReference>
<keyword evidence="1" id="KW-0805">Transcription regulation</keyword>
<keyword evidence="2" id="KW-0238">DNA-binding</keyword>
<dbReference type="SUPFAM" id="SSF46785">
    <property type="entry name" value="Winged helix' DNA-binding domain"/>
    <property type="match status" value="1"/>
</dbReference>
<dbReference type="InterPro" id="IPR011711">
    <property type="entry name" value="GntR_C"/>
</dbReference>
<evidence type="ECO:0000313" key="5">
    <source>
        <dbReference type="EMBL" id="GGC14509.1"/>
    </source>
</evidence>
<accession>A0ABQ1L0M8</accession>
<dbReference type="PANTHER" id="PTHR43537">
    <property type="entry name" value="TRANSCRIPTIONAL REGULATOR, GNTR FAMILY"/>
    <property type="match status" value="1"/>
</dbReference>
<evidence type="ECO:0000256" key="2">
    <source>
        <dbReference type="ARBA" id="ARBA00023125"/>
    </source>
</evidence>
<gene>
    <name evidence="5" type="ORF">GCM10011363_33810</name>
</gene>
<dbReference type="Pfam" id="PF07729">
    <property type="entry name" value="FCD"/>
    <property type="match status" value="1"/>
</dbReference>
<reference evidence="6" key="1">
    <citation type="journal article" date="2019" name="Int. J. Syst. Evol. Microbiol.">
        <title>The Global Catalogue of Microorganisms (GCM) 10K type strain sequencing project: providing services to taxonomists for standard genome sequencing and annotation.</title>
        <authorList>
            <consortium name="The Broad Institute Genomics Platform"/>
            <consortium name="The Broad Institute Genome Sequencing Center for Infectious Disease"/>
            <person name="Wu L."/>
            <person name="Ma J."/>
        </authorList>
    </citation>
    <scope>NUCLEOTIDE SEQUENCE [LARGE SCALE GENOMIC DNA]</scope>
    <source>
        <strain evidence="6">CGMCC 1.12478</strain>
    </source>
</reference>
<feature type="domain" description="HTH gntR-type" evidence="4">
    <location>
        <begin position="29"/>
        <end position="96"/>
    </location>
</feature>
<keyword evidence="3" id="KW-0804">Transcription</keyword>
<evidence type="ECO:0000256" key="1">
    <source>
        <dbReference type="ARBA" id="ARBA00023015"/>
    </source>
</evidence>
<dbReference type="InterPro" id="IPR036390">
    <property type="entry name" value="WH_DNA-bd_sf"/>
</dbReference>
<protein>
    <submittedName>
        <fullName evidence="5">GntR family transcriptional regulator</fullName>
    </submittedName>
</protein>
<dbReference type="PANTHER" id="PTHR43537:SF53">
    <property type="entry name" value="HTH-TYPE TRANSCRIPTIONAL REPRESSOR NANR"/>
    <property type="match status" value="1"/>
</dbReference>
<dbReference type="PROSITE" id="PS50949">
    <property type="entry name" value="HTH_GNTR"/>
    <property type="match status" value="1"/>
</dbReference>
<evidence type="ECO:0000313" key="6">
    <source>
        <dbReference type="Proteomes" id="UP000645462"/>
    </source>
</evidence>
<dbReference type="Pfam" id="PF00392">
    <property type="entry name" value="GntR"/>
    <property type="match status" value="1"/>
</dbReference>
<evidence type="ECO:0000259" key="4">
    <source>
        <dbReference type="PROSITE" id="PS50949"/>
    </source>
</evidence>
<dbReference type="InterPro" id="IPR036388">
    <property type="entry name" value="WH-like_DNA-bd_sf"/>
</dbReference>
<dbReference type="Proteomes" id="UP000645462">
    <property type="component" value="Unassembled WGS sequence"/>
</dbReference>
<organism evidence="5 6">
    <name type="scientific">Marivita lacus</name>
    <dbReference type="NCBI Taxonomy" id="1323742"/>
    <lineage>
        <taxon>Bacteria</taxon>
        <taxon>Pseudomonadati</taxon>
        <taxon>Pseudomonadota</taxon>
        <taxon>Alphaproteobacteria</taxon>
        <taxon>Rhodobacterales</taxon>
        <taxon>Roseobacteraceae</taxon>
        <taxon>Marivita</taxon>
    </lineage>
</organism>
<name>A0ABQ1L0M8_9RHOB</name>
<dbReference type="Gene3D" id="1.10.10.10">
    <property type="entry name" value="Winged helix-like DNA-binding domain superfamily/Winged helix DNA-binding domain"/>
    <property type="match status" value="1"/>
</dbReference>
<proteinExistence type="predicted"/>
<dbReference type="InterPro" id="IPR008920">
    <property type="entry name" value="TF_FadR/GntR_C"/>
</dbReference>
<dbReference type="SUPFAM" id="SSF48008">
    <property type="entry name" value="GntR ligand-binding domain-like"/>
    <property type="match status" value="1"/>
</dbReference>
<dbReference type="SMART" id="SM00895">
    <property type="entry name" value="FCD"/>
    <property type="match status" value="1"/>
</dbReference>
<evidence type="ECO:0000256" key="3">
    <source>
        <dbReference type="ARBA" id="ARBA00023163"/>
    </source>
</evidence>
<keyword evidence="6" id="KW-1185">Reference proteome</keyword>
<sequence>MRKLYTNVSSPNMSITQQEASFIRGLQADMVQNPVYTGVERAILEQRLPPGMRLAETDLAEFYGVSRTIVRTGLQALAHSHLVTLRPNRGASVANPSPREAREVFEARELLEPRSAREAAMRAGRADVRALRLHAQEEHDAMRDNESGRALRLSGRFHVMIAQIANQRTIAEIIENLVSRSSLIIALYWTRSSTRCDEGCHNALIDALERNDATEAEELMRSHLVELHSALRFDVGDTSNLTLKDMLGD</sequence>
<comment type="caution">
    <text evidence="5">The sequence shown here is derived from an EMBL/GenBank/DDBJ whole genome shotgun (WGS) entry which is preliminary data.</text>
</comment>
<dbReference type="Gene3D" id="1.20.120.530">
    <property type="entry name" value="GntR ligand-binding domain-like"/>
    <property type="match status" value="1"/>
</dbReference>
<dbReference type="SMART" id="SM00345">
    <property type="entry name" value="HTH_GNTR"/>
    <property type="match status" value="1"/>
</dbReference>
<dbReference type="InterPro" id="IPR000524">
    <property type="entry name" value="Tscrpt_reg_HTH_GntR"/>
</dbReference>